<name>A0A0F9M7Y6_9ZZZZ</name>
<evidence type="ECO:0000313" key="2">
    <source>
        <dbReference type="EMBL" id="KKN03560.1"/>
    </source>
</evidence>
<dbReference type="EMBL" id="LAZR01005021">
    <property type="protein sequence ID" value="KKN03560.1"/>
    <property type="molecule type" value="Genomic_DNA"/>
</dbReference>
<accession>A0A0F9M7Y6</accession>
<comment type="caution">
    <text evidence="2">The sequence shown here is derived from an EMBL/GenBank/DDBJ whole genome shotgun (WGS) entry which is preliminary data.</text>
</comment>
<dbReference type="AlphaFoldDB" id="A0A0F9M7Y6"/>
<protein>
    <submittedName>
        <fullName evidence="2">Uncharacterized protein</fullName>
    </submittedName>
</protein>
<keyword evidence="1" id="KW-0175">Coiled coil</keyword>
<gene>
    <name evidence="2" type="ORF">LCGC14_1106520</name>
</gene>
<sequence length="562" mass="64911">MSIYDPISYADWYWKHSVDALRLRSEQAEQSYAPIIQQLLDDTGLSEFMPDSVRPLFHNLTEPTEPDFDSIGRPFLALYTRALGMVAGEEIARPTAYALKAATPTLKIDADIAAILTQRRKMTEEVFKVYASFTGYDDNETREFYKSRLPYPSVPDIITASRYLGDATNPKPYAMEKFDIPEDDFMIWDWLTYQKFTTEQVLSLHRAKFWDDFQVDTELARLGWRGDDSVVLKKLAYEIPNSMLLVQGSLVRGMTEETIIDLISRGGIHPDYAHDYLDAILTKPATEDIIAYELRQDPSLSRLGDELSKIGVHNNYHGLYKELAYQIPPVADIITMAVREAFTPDIAARFGQYQDLPSEFVEWVGKKGLSKEWAERYWAAHWSLPSPQQGFEMLHRGVIGEDDVNMLMRALDIMPYWRDKLIQIAYRPFSRVDVRRMYALGVIDTSGIRKAYRDIGYNEYNADLMTKFTIAYTQRIELRAKEAKERGEEKEQEAKQKAVQKEREAREKALIPKVSEWTTAQTLKFFTMKLISEERAREEFELLGYNEERINVYIASLAGVPD</sequence>
<feature type="coiled-coil region" evidence="1">
    <location>
        <begin position="473"/>
        <end position="508"/>
    </location>
</feature>
<proteinExistence type="predicted"/>
<organism evidence="2">
    <name type="scientific">marine sediment metagenome</name>
    <dbReference type="NCBI Taxonomy" id="412755"/>
    <lineage>
        <taxon>unclassified sequences</taxon>
        <taxon>metagenomes</taxon>
        <taxon>ecological metagenomes</taxon>
    </lineage>
</organism>
<reference evidence="2" key="1">
    <citation type="journal article" date="2015" name="Nature">
        <title>Complex archaea that bridge the gap between prokaryotes and eukaryotes.</title>
        <authorList>
            <person name="Spang A."/>
            <person name="Saw J.H."/>
            <person name="Jorgensen S.L."/>
            <person name="Zaremba-Niedzwiedzka K."/>
            <person name="Martijn J."/>
            <person name="Lind A.E."/>
            <person name="van Eijk R."/>
            <person name="Schleper C."/>
            <person name="Guy L."/>
            <person name="Ettema T.J."/>
        </authorList>
    </citation>
    <scope>NUCLEOTIDE SEQUENCE</scope>
</reference>
<evidence type="ECO:0000256" key="1">
    <source>
        <dbReference type="SAM" id="Coils"/>
    </source>
</evidence>